<evidence type="ECO:0000313" key="1">
    <source>
        <dbReference type="EMBL" id="CRL46366.1"/>
    </source>
</evidence>
<dbReference type="AlphaFoldDB" id="A0A193QMH6"/>
<accession>A0A193QMH6</accession>
<reference evidence="1 2" key="1">
    <citation type="submission" date="2015-05" db="EMBL/GenBank/DDBJ databases">
        <authorList>
            <person name="Goodhead I."/>
        </authorList>
    </citation>
    <scope>NUCLEOTIDE SEQUENCE [LARGE SCALE GENOMIC DNA]</scope>
    <source>
        <strain evidence="2">morsitans</strain>
    </source>
</reference>
<dbReference type="Proteomes" id="UP000245838">
    <property type="component" value="Chromosome sggmmb4_Chromosome"/>
</dbReference>
<gene>
    <name evidence="1" type="ORF">SGGMMB4_04943</name>
</gene>
<protein>
    <submittedName>
        <fullName evidence="1">Uncharacterized protein</fullName>
    </submittedName>
</protein>
<name>A0A193QMH6_SODGM</name>
<dbReference type="EMBL" id="LN854557">
    <property type="protein sequence ID" value="CRL46366.1"/>
    <property type="molecule type" value="Genomic_DNA"/>
</dbReference>
<sequence length="63" mass="7256">MGVCCINVTMIEFSLFFLSFEPNDNAICPQARPAQLRKTFPQRSRQEKKGLTQFFQRVATDEA</sequence>
<proteinExistence type="predicted"/>
<organism evidence="1 2">
    <name type="scientific">Sodalis glossinidius (strain morsitans)</name>
    <dbReference type="NCBI Taxonomy" id="343509"/>
    <lineage>
        <taxon>Bacteria</taxon>
        <taxon>Pseudomonadati</taxon>
        <taxon>Pseudomonadota</taxon>
        <taxon>Gammaproteobacteria</taxon>
        <taxon>Enterobacterales</taxon>
        <taxon>Bruguierivoracaceae</taxon>
        <taxon>Sodalis</taxon>
    </lineage>
</organism>
<evidence type="ECO:0000313" key="2">
    <source>
        <dbReference type="Proteomes" id="UP000245838"/>
    </source>
</evidence>